<evidence type="ECO:0000259" key="2">
    <source>
        <dbReference type="PROSITE" id="PS51746"/>
    </source>
</evidence>
<gene>
    <name evidence="3" type="ORF">PPROV_000648700</name>
</gene>
<dbReference type="CDD" id="cd00143">
    <property type="entry name" value="PP2Cc"/>
    <property type="match status" value="1"/>
</dbReference>
<name>A0A830HMA5_9CHLO</name>
<comment type="cofactor">
    <cofactor evidence="1">
        <name>Mn(2+)</name>
        <dbReference type="ChEBI" id="CHEBI:29035"/>
    </cofactor>
</comment>
<comment type="caution">
    <text evidence="3">The sequence shown here is derived from an EMBL/GenBank/DDBJ whole genome shotgun (WGS) entry which is preliminary data.</text>
</comment>
<dbReference type="EMBL" id="BNJQ01000018">
    <property type="protein sequence ID" value="GHP07745.1"/>
    <property type="molecule type" value="Genomic_DNA"/>
</dbReference>
<keyword evidence="1" id="KW-0378">Hydrolase</keyword>
<dbReference type="Gene3D" id="3.60.40.10">
    <property type="entry name" value="PPM-type phosphatase domain"/>
    <property type="match status" value="2"/>
</dbReference>
<dbReference type="Pfam" id="PF13672">
    <property type="entry name" value="PP2C_2"/>
    <property type="match status" value="1"/>
</dbReference>
<keyword evidence="1" id="KW-0460">Magnesium</keyword>
<dbReference type="GO" id="GO:0004722">
    <property type="term" value="F:protein serine/threonine phosphatase activity"/>
    <property type="evidence" value="ECO:0007669"/>
    <property type="project" value="UniProtKB-EC"/>
</dbReference>
<keyword evidence="1" id="KW-0464">Manganese</keyword>
<reference evidence="3" key="1">
    <citation type="submission" date="2020-10" db="EMBL/GenBank/DDBJ databases">
        <title>Unveiling of a novel bifunctional photoreceptor, Dualchrome1, isolated from a cosmopolitan green alga.</title>
        <authorList>
            <person name="Suzuki S."/>
            <person name="Kawachi M."/>
        </authorList>
    </citation>
    <scope>NUCLEOTIDE SEQUENCE</scope>
    <source>
        <strain evidence="3">NIES 2893</strain>
    </source>
</reference>
<feature type="domain" description="PPM-type phosphatase" evidence="2">
    <location>
        <begin position="66"/>
        <end position="320"/>
    </location>
</feature>
<keyword evidence="1" id="KW-0479">Metal-binding</keyword>
<dbReference type="PANTHER" id="PTHR12320">
    <property type="entry name" value="PROTEIN PHOSPHATASE 2C"/>
    <property type="match status" value="1"/>
</dbReference>
<dbReference type="GO" id="GO:0046872">
    <property type="term" value="F:metal ion binding"/>
    <property type="evidence" value="ECO:0007669"/>
    <property type="project" value="UniProtKB-UniRule"/>
</dbReference>
<keyword evidence="4" id="KW-1185">Reference proteome</keyword>
<comment type="catalytic activity">
    <reaction evidence="1">
        <text>O-phospho-L-seryl-[protein] + H2O = L-seryl-[protein] + phosphate</text>
        <dbReference type="Rhea" id="RHEA:20629"/>
        <dbReference type="Rhea" id="RHEA-COMP:9863"/>
        <dbReference type="Rhea" id="RHEA-COMP:11604"/>
        <dbReference type="ChEBI" id="CHEBI:15377"/>
        <dbReference type="ChEBI" id="CHEBI:29999"/>
        <dbReference type="ChEBI" id="CHEBI:43474"/>
        <dbReference type="ChEBI" id="CHEBI:83421"/>
        <dbReference type="EC" id="3.1.3.16"/>
    </reaction>
</comment>
<dbReference type="InterPro" id="IPR036457">
    <property type="entry name" value="PPM-type-like_dom_sf"/>
</dbReference>
<dbReference type="InterPro" id="IPR039123">
    <property type="entry name" value="PPTC7"/>
</dbReference>
<dbReference type="AlphaFoldDB" id="A0A830HMA5"/>
<dbReference type="SMART" id="SM00332">
    <property type="entry name" value="PP2Cc"/>
    <property type="match status" value="1"/>
</dbReference>
<dbReference type="OrthoDB" id="60843at2759"/>
<evidence type="ECO:0000256" key="1">
    <source>
        <dbReference type="RuleBase" id="RU366020"/>
    </source>
</evidence>
<dbReference type="EC" id="3.1.3.16" evidence="1"/>
<evidence type="ECO:0000313" key="4">
    <source>
        <dbReference type="Proteomes" id="UP000660262"/>
    </source>
</evidence>
<dbReference type="PROSITE" id="PS51746">
    <property type="entry name" value="PPM_2"/>
    <property type="match status" value="1"/>
</dbReference>
<dbReference type="PANTHER" id="PTHR12320:SF1">
    <property type="entry name" value="PROTEIN PHOSPHATASE PTC7 HOMOLOG"/>
    <property type="match status" value="1"/>
</dbReference>
<comment type="cofactor">
    <cofactor evidence="1">
        <name>Mg(2+)</name>
        <dbReference type="ChEBI" id="CHEBI:18420"/>
    </cofactor>
</comment>
<comment type="catalytic activity">
    <reaction evidence="1">
        <text>O-phospho-L-threonyl-[protein] + H2O = L-threonyl-[protein] + phosphate</text>
        <dbReference type="Rhea" id="RHEA:47004"/>
        <dbReference type="Rhea" id="RHEA-COMP:11060"/>
        <dbReference type="Rhea" id="RHEA-COMP:11605"/>
        <dbReference type="ChEBI" id="CHEBI:15377"/>
        <dbReference type="ChEBI" id="CHEBI:30013"/>
        <dbReference type="ChEBI" id="CHEBI:43474"/>
        <dbReference type="ChEBI" id="CHEBI:61977"/>
        <dbReference type="EC" id="3.1.3.16"/>
    </reaction>
</comment>
<protein>
    <recommendedName>
        <fullName evidence="1">Protein phosphatase</fullName>
        <ecNumber evidence="1">3.1.3.16</ecNumber>
    </recommendedName>
</protein>
<sequence>MKVLNRAIKSTAIMRTLFCGIASTVSASRLSANFAHAKAIRGPLTSRRSNSTTTAAAASVLPFDVVSGTAVIPHPAKADKGGEDACFAGVRDDGATIVGVADGVGGWAELGVDPARFSRLLMFNAEEVMRTRKTLLPIDLVESLRDAWVKARAERGSSTACVCAIGDEVTEAFPPARALTCANLGDSGFVLIRDGEVVALSESQQHNFNFPYQLGSDPGSDTPDQADQYMINMRAGDVLVVGTDGLFDNVYNEEIVSLVKEASQVGSVSPDKLAEAIASFASFKADQPSSRTPFADAARAAGLRFEGGKMDDITVVVSTALAK</sequence>
<evidence type="ECO:0000313" key="3">
    <source>
        <dbReference type="EMBL" id="GHP07745.1"/>
    </source>
</evidence>
<keyword evidence="1" id="KW-0904">Protein phosphatase</keyword>
<comment type="similarity">
    <text evidence="1">Belongs to the PP2C family.</text>
</comment>
<dbReference type="SMART" id="SM00331">
    <property type="entry name" value="PP2C_SIG"/>
    <property type="match status" value="1"/>
</dbReference>
<organism evidence="3 4">
    <name type="scientific">Pycnococcus provasolii</name>
    <dbReference type="NCBI Taxonomy" id="41880"/>
    <lineage>
        <taxon>Eukaryota</taxon>
        <taxon>Viridiplantae</taxon>
        <taxon>Chlorophyta</taxon>
        <taxon>Pseudoscourfieldiophyceae</taxon>
        <taxon>Pseudoscourfieldiales</taxon>
        <taxon>Pycnococcaceae</taxon>
        <taxon>Pycnococcus</taxon>
    </lineage>
</organism>
<dbReference type="InterPro" id="IPR001932">
    <property type="entry name" value="PPM-type_phosphatase-like_dom"/>
</dbReference>
<proteinExistence type="inferred from homology"/>
<dbReference type="Proteomes" id="UP000660262">
    <property type="component" value="Unassembled WGS sequence"/>
</dbReference>
<dbReference type="SUPFAM" id="SSF81606">
    <property type="entry name" value="PP2C-like"/>
    <property type="match status" value="1"/>
</dbReference>
<accession>A0A830HMA5</accession>